<protein>
    <recommendedName>
        <fullName evidence="5">unspecific monooxygenase</fullName>
        <ecNumber evidence="5">1.14.14.1</ecNumber>
    </recommendedName>
</protein>
<dbReference type="SUPFAM" id="SSF48264">
    <property type="entry name" value="Cytochrome P450"/>
    <property type="match status" value="2"/>
</dbReference>
<reference evidence="16" key="1">
    <citation type="submission" date="2021-12" db="EMBL/GenBank/DDBJ databases">
        <authorList>
            <person name="King R."/>
        </authorList>
    </citation>
    <scope>NUCLEOTIDE SEQUENCE</scope>
</reference>
<dbReference type="Proteomes" id="UP001154114">
    <property type="component" value="Chromosome 10"/>
</dbReference>
<keyword evidence="9" id="KW-0492">Microsome</keyword>
<keyword evidence="8" id="KW-0256">Endoplasmic reticulum</keyword>
<evidence type="ECO:0000256" key="7">
    <source>
        <dbReference type="ARBA" id="ARBA00022723"/>
    </source>
</evidence>
<evidence type="ECO:0000256" key="10">
    <source>
        <dbReference type="ARBA" id="ARBA00023002"/>
    </source>
</evidence>
<dbReference type="OrthoDB" id="2789670at2759"/>
<evidence type="ECO:0000256" key="12">
    <source>
        <dbReference type="ARBA" id="ARBA00023033"/>
    </source>
</evidence>
<dbReference type="InterPro" id="IPR050476">
    <property type="entry name" value="Insect_CytP450_Detox"/>
</dbReference>
<dbReference type="InterPro" id="IPR002402">
    <property type="entry name" value="Cyt_P450_E_grp-II"/>
</dbReference>
<evidence type="ECO:0000256" key="11">
    <source>
        <dbReference type="ARBA" id="ARBA00023004"/>
    </source>
</evidence>
<evidence type="ECO:0000256" key="3">
    <source>
        <dbReference type="ARBA" id="ARBA00004406"/>
    </source>
</evidence>
<comment type="similarity">
    <text evidence="4">Belongs to the cytochrome P450 family.</text>
</comment>
<evidence type="ECO:0000313" key="17">
    <source>
        <dbReference type="Proteomes" id="UP001154114"/>
    </source>
</evidence>
<evidence type="ECO:0000256" key="5">
    <source>
        <dbReference type="ARBA" id="ARBA00012109"/>
    </source>
</evidence>
<dbReference type="GO" id="GO:0005789">
    <property type="term" value="C:endoplasmic reticulum membrane"/>
    <property type="evidence" value="ECO:0007669"/>
    <property type="project" value="UniProtKB-SubCell"/>
</dbReference>
<name>A0A9N8KSD9_CHRIL</name>
<dbReference type="InterPro" id="IPR036396">
    <property type="entry name" value="Cyt_P450_sf"/>
</dbReference>
<keyword evidence="13 15" id="KW-0472">Membrane</keyword>
<dbReference type="GO" id="GO:0020037">
    <property type="term" value="F:heme binding"/>
    <property type="evidence" value="ECO:0007669"/>
    <property type="project" value="InterPro"/>
</dbReference>
<evidence type="ECO:0000256" key="14">
    <source>
        <dbReference type="ARBA" id="ARBA00047827"/>
    </source>
</evidence>
<evidence type="ECO:0000256" key="9">
    <source>
        <dbReference type="ARBA" id="ARBA00022848"/>
    </source>
</evidence>
<sequence length="369" mass="43413">MIIFLVWVVVLIAVLVLYLRQVYSRFSRHGVKFLRPVPLLGNMGRILFRREHFAYDVLNLYKTFRVKELIKRITVKDFEYFLDHRTLGSDSVFGRSLFFLKGQEWKDMRSTLSPAFTSSKIRLMIPFMIMIIYLVGIVVFLVLVQYLSQIFSRYSRYGVKFDMPLPIMRTWLRFIVRYEFSNSIVMVNDIELVKKITVKDFEHFLDHRSIFSNSDSYFARNLFSMKGQEWKDMRSTLSPAFTSSKIRLMVPFMVEVGDQMIMALKQQLKNSNSNKLEVDVKDMTTRFANDVVATCAFGLKVDSHHDTENSFYVMGKKISTFTFKQILSFFFLMNLPRLARQSTLVQRDMHKLTFAANCVCRKRASEITP</sequence>
<keyword evidence="7" id="KW-0479">Metal-binding</keyword>
<dbReference type="Gene3D" id="1.10.630.10">
    <property type="entry name" value="Cytochrome P450"/>
    <property type="match status" value="2"/>
</dbReference>
<dbReference type="GO" id="GO:0016712">
    <property type="term" value="F:oxidoreductase activity, acting on paired donors, with incorporation or reduction of molecular oxygen, reduced flavin or flavoprotein as one donor, and incorporation of one atom of oxygen"/>
    <property type="evidence" value="ECO:0007669"/>
    <property type="project" value="UniProtKB-EC"/>
</dbReference>
<organism evidence="16 17">
    <name type="scientific">Chrysodeixis includens</name>
    <name type="common">Soybean looper</name>
    <name type="synonym">Pseudoplusia includens</name>
    <dbReference type="NCBI Taxonomy" id="689277"/>
    <lineage>
        <taxon>Eukaryota</taxon>
        <taxon>Metazoa</taxon>
        <taxon>Ecdysozoa</taxon>
        <taxon>Arthropoda</taxon>
        <taxon>Hexapoda</taxon>
        <taxon>Insecta</taxon>
        <taxon>Pterygota</taxon>
        <taxon>Neoptera</taxon>
        <taxon>Endopterygota</taxon>
        <taxon>Lepidoptera</taxon>
        <taxon>Glossata</taxon>
        <taxon>Ditrysia</taxon>
        <taxon>Noctuoidea</taxon>
        <taxon>Noctuidae</taxon>
        <taxon>Plusiinae</taxon>
        <taxon>Chrysodeixis</taxon>
    </lineage>
</organism>
<keyword evidence="11" id="KW-0408">Iron</keyword>
<evidence type="ECO:0000256" key="13">
    <source>
        <dbReference type="ARBA" id="ARBA00023136"/>
    </source>
</evidence>
<comment type="cofactor">
    <cofactor evidence="1">
        <name>heme</name>
        <dbReference type="ChEBI" id="CHEBI:30413"/>
    </cofactor>
</comment>
<feature type="transmembrane region" description="Helical" evidence="15">
    <location>
        <begin position="123"/>
        <end position="147"/>
    </location>
</feature>
<evidence type="ECO:0000256" key="8">
    <source>
        <dbReference type="ARBA" id="ARBA00022824"/>
    </source>
</evidence>
<keyword evidence="6" id="KW-0349">Heme</keyword>
<dbReference type="EMBL" id="LR824013">
    <property type="protein sequence ID" value="CAD0199599.1"/>
    <property type="molecule type" value="Genomic_DNA"/>
</dbReference>
<evidence type="ECO:0000313" key="16">
    <source>
        <dbReference type="EMBL" id="CAD0199599.1"/>
    </source>
</evidence>
<dbReference type="PANTHER" id="PTHR24292:SF54">
    <property type="entry name" value="CYP9F3-RELATED"/>
    <property type="match status" value="1"/>
</dbReference>
<dbReference type="PRINTS" id="PR00464">
    <property type="entry name" value="EP450II"/>
</dbReference>
<dbReference type="GO" id="GO:0005506">
    <property type="term" value="F:iron ion binding"/>
    <property type="evidence" value="ECO:0007669"/>
    <property type="project" value="InterPro"/>
</dbReference>
<proteinExistence type="inferred from homology"/>
<keyword evidence="17" id="KW-1185">Reference proteome</keyword>
<feature type="transmembrane region" description="Helical" evidence="15">
    <location>
        <begin position="6"/>
        <end position="23"/>
    </location>
</feature>
<comment type="catalytic activity">
    <reaction evidence="14">
        <text>an organic molecule + reduced [NADPH--hemoprotein reductase] + O2 = an alcohol + oxidized [NADPH--hemoprotein reductase] + H2O + H(+)</text>
        <dbReference type="Rhea" id="RHEA:17149"/>
        <dbReference type="Rhea" id="RHEA-COMP:11964"/>
        <dbReference type="Rhea" id="RHEA-COMP:11965"/>
        <dbReference type="ChEBI" id="CHEBI:15377"/>
        <dbReference type="ChEBI" id="CHEBI:15378"/>
        <dbReference type="ChEBI" id="CHEBI:15379"/>
        <dbReference type="ChEBI" id="CHEBI:30879"/>
        <dbReference type="ChEBI" id="CHEBI:57618"/>
        <dbReference type="ChEBI" id="CHEBI:58210"/>
        <dbReference type="ChEBI" id="CHEBI:142491"/>
        <dbReference type="EC" id="1.14.14.1"/>
    </reaction>
</comment>
<evidence type="ECO:0000256" key="2">
    <source>
        <dbReference type="ARBA" id="ARBA00004174"/>
    </source>
</evidence>
<dbReference type="InterPro" id="IPR001128">
    <property type="entry name" value="Cyt_P450"/>
</dbReference>
<evidence type="ECO:0000256" key="15">
    <source>
        <dbReference type="SAM" id="Phobius"/>
    </source>
</evidence>
<keyword evidence="10" id="KW-0560">Oxidoreductase</keyword>
<keyword evidence="15" id="KW-0812">Transmembrane</keyword>
<evidence type="ECO:0000256" key="4">
    <source>
        <dbReference type="ARBA" id="ARBA00010617"/>
    </source>
</evidence>
<dbReference type="PANTHER" id="PTHR24292">
    <property type="entry name" value="CYTOCHROME P450"/>
    <property type="match status" value="1"/>
</dbReference>
<evidence type="ECO:0000256" key="6">
    <source>
        <dbReference type="ARBA" id="ARBA00022617"/>
    </source>
</evidence>
<keyword evidence="12" id="KW-0503">Monooxygenase</keyword>
<keyword evidence="15" id="KW-1133">Transmembrane helix</keyword>
<gene>
    <name evidence="16" type="ORF">CINC_LOCUS1293</name>
</gene>
<comment type="subcellular location">
    <subcellularLocation>
        <location evidence="3">Endoplasmic reticulum membrane</location>
        <topology evidence="3">Peripheral membrane protein</topology>
    </subcellularLocation>
    <subcellularLocation>
        <location evidence="2">Microsome membrane</location>
        <topology evidence="2">Peripheral membrane protein</topology>
    </subcellularLocation>
</comment>
<dbReference type="AlphaFoldDB" id="A0A9N8KSD9"/>
<evidence type="ECO:0000256" key="1">
    <source>
        <dbReference type="ARBA" id="ARBA00001971"/>
    </source>
</evidence>
<dbReference type="Pfam" id="PF00067">
    <property type="entry name" value="p450"/>
    <property type="match status" value="1"/>
</dbReference>
<accession>A0A9N8KSD9</accession>
<dbReference type="EC" id="1.14.14.1" evidence="5"/>